<accession>A0ABT3WE81</accession>
<feature type="chain" id="PRO_5047255177" description="Glycine zipper 2TM domain-containing protein" evidence="1">
    <location>
        <begin position="21"/>
        <end position="174"/>
    </location>
</feature>
<dbReference type="EMBL" id="JANIDW010000004">
    <property type="protein sequence ID" value="MCX5615221.1"/>
    <property type="molecule type" value="Genomic_DNA"/>
</dbReference>
<feature type="signal peptide" evidence="1">
    <location>
        <begin position="1"/>
        <end position="20"/>
    </location>
</feature>
<name>A0ABT3WE81_9PROT</name>
<dbReference type="Proteomes" id="UP001165648">
    <property type="component" value="Unassembled WGS sequence"/>
</dbReference>
<comment type="caution">
    <text evidence="2">The sequence shown here is derived from an EMBL/GenBank/DDBJ whole genome shotgun (WGS) entry which is preliminary data.</text>
</comment>
<keyword evidence="3" id="KW-1185">Reference proteome</keyword>
<evidence type="ECO:0000313" key="3">
    <source>
        <dbReference type="Proteomes" id="UP001165648"/>
    </source>
</evidence>
<protein>
    <recommendedName>
        <fullName evidence="4">Glycine zipper 2TM domain-containing protein</fullName>
    </recommendedName>
</protein>
<keyword evidence="1" id="KW-0732">Signal</keyword>
<sequence length="174" mass="17629">MMLKKQAFMAALIVPFFALAACETPGQESRPDVYDQSQVNTVQRGRVVQIISVSEARVNVDNARNRRTAKIVGGLVGAALGSGLAVGAGHSGWGGGLAAGAGGAIGGSLVGGQVVGDHTLVKGVTIAYQDRAGGEVLLSTQVGRTCEYKPGTALLVSTGGTGTRVQPNAACPRR</sequence>
<evidence type="ECO:0000313" key="2">
    <source>
        <dbReference type="EMBL" id="MCX5615221.1"/>
    </source>
</evidence>
<dbReference type="PROSITE" id="PS51257">
    <property type="entry name" value="PROKAR_LIPOPROTEIN"/>
    <property type="match status" value="1"/>
</dbReference>
<proteinExistence type="predicted"/>
<evidence type="ECO:0000256" key="1">
    <source>
        <dbReference type="SAM" id="SignalP"/>
    </source>
</evidence>
<dbReference type="RefSeq" id="WP_266107047.1">
    <property type="nucleotide sequence ID" value="NZ_JANIDW010000004.1"/>
</dbReference>
<evidence type="ECO:0008006" key="4">
    <source>
        <dbReference type="Google" id="ProtNLM"/>
    </source>
</evidence>
<reference evidence="2 3" key="1">
    <citation type="submission" date="2022-07" db="EMBL/GenBank/DDBJ databases">
        <title>Bombella genomes.</title>
        <authorList>
            <person name="Harer L."/>
            <person name="Styblova S."/>
            <person name="Ehrmann M."/>
        </authorList>
    </citation>
    <scope>NUCLEOTIDE SEQUENCE [LARGE SCALE GENOMIC DNA]</scope>
    <source>
        <strain evidence="2 3">TMW 2.2558</strain>
    </source>
</reference>
<gene>
    <name evidence="2" type="ORF">NQF64_08195</name>
</gene>
<organism evidence="2 3">
    <name type="scientific">Bombella saccharophila</name>
    <dbReference type="NCBI Taxonomy" id="2967338"/>
    <lineage>
        <taxon>Bacteria</taxon>
        <taxon>Pseudomonadati</taxon>
        <taxon>Pseudomonadota</taxon>
        <taxon>Alphaproteobacteria</taxon>
        <taxon>Acetobacterales</taxon>
        <taxon>Acetobacteraceae</taxon>
        <taxon>Bombella</taxon>
    </lineage>
</organism>